<comment type="caution">
    <text evidence="1">The sequence shown here is derived from an EMBL/GenBank/DDBJ whole genome shotgun (WGS) entry which is preliminary data.</text>
</comment>
<proteinExistence type="predicted"/>
<reference evidence="1 2" key="1">
    <citation type="journal article" date="1992" name="Int. J. Syst. Bacteriol.">
        <title>Sphingobacterium antarcticus sp. nov. a Psychrotrophic Bacterium from the Soils of Schirmacher Oasis, Antarctica.</title>
        <authorList>
            <person name="Shivaji S."/>
            <person name="Ray M.K."/>
            <person name="Rao N.S."/>
            <person name="Saiserr L."/>
            <person name="Jagannadham M.V."/>
            <person name="Kumar G.S."/>
            <person name="Reddy G."/>
            <person name="Bhargava P.M."/>
        </authorList>
    </citation>
    <scope>NUCLEOTIDE SEQUENCE [LARGE SCALE GENOMIC DNA]</scope>
    <source>
        <strain evidence="1 2">4BY</strain>
    </source>
</reference>
<sequence>MKSLFVLSTGILFFLISSLNNNLLGQSRKLTYRDSLMMVSDSIRVDNIVVHNLFKSQILAHQNGAYDSLMIVKNVYRPHQQLWDGCYGMIFGDENASRFNNPSGMIAWNKTLYPENKAAFDLKTRQLISMNLDSILKFNLHKFNQMVKVKPQAVISILFTPLQGIGFGGCNADQFALELNYANNNLDYTIHKGIPHELNHLAYEPGRLKDPLNETALAQVIDEGFACYFTWAFFDRKIKEREAVENMSEKEWNWYLKNEKEIFRQVKVYFNSKDGNNPLLRNDQFKLFPNAPKTLFYWLGFRIIQSYTDLHGPESWKDIYKLPIAEVLNKSGYEKKMQK</sequence>
<dbReference type="EMBL" id="JNFF01000066">
    <property type="protein sequence ID" value="KEQ29661.1"/>
    <property type="molecule type" value="Genomic_DNA"/>
</dbReference>
<dbReference type="Proteomes" id="UP000028007">
    <property type="component" value="Unassembled WGS sequence"/>
</dbReference>
<accession>A0A081PG38</accession>
<dbReference type="RefSeq" id="WP_037441533.1">
    <property type="nucleotide sequence ID" value="NZ_JNFF01000066.1"/>
</dbReference>
<dbReference type="Pfam" id="PF25594">
    <property type="entry name" value="GldB_lipo"/>
    <property type="match status" value="1"/>
</dbReference>
<keyword evidence="2" id="KW-1185">Reference proteome</keyword>
<name>A0A081PG38_9SPHI</name>
<evidence type="ECO:0000313" key="1">
    <source>
        <dbReference type="EMBL" id="KEQ29661.1"/>
    </source>
</evidence>
<dbReference type="eggNOG" id="ENOG502Z8MR">
    <property type="taxonomic scope" value="Bacteria"/>
</dbReference>
<gene>
    <name evidence="1" type="ORF">N180_19645</name>
</gene>
<organism evidence="1 2">
    <name type="scientific">Pedobacter antarcticus 4BY</name>
    <dbReference type="NCBI Taxonomy" id="1358423"/>
    <lineage>
        <taxon>Bacteria</taxon>
        <taxon>Pseudomonadati</taxon>
        <taxon>Bacteroidota</taxon>
        <taxon>Sphingobacteriia</taxon>
        <taxon>Sphingobacteriales</taxon>
        <taxon>Sphingobacteriaceae</taxon>
        <taxon>Pedobacter</taxon>
    </lineage>
</organism>
<evidence type="ECO:0000313" key="2">
    <source>
        <dbReference type="Proteomes" id="UP000028007"/>
    </source>
</evidence>
<protein>
    <submittedName>
        <fullName evidence="1">Uncharacterized protein</fullName>
    </submittedName>
</protein>
<dbReference type="InterPro" id="IPR019853">
    <property type="entry name" value="GldB-like"/>
</dbReference>
<dbReference type="AlphaFoldDB" id="A0A081PG38"/>